<feature type="region of interest" description="Disordered" evidence="5">
    <location>
        <begin position="168"/>
        <end position="188"/>
    </location>
</feature>
<feature type="domain" description="OmpA-like" evidence="7">
    <location>
        <begin position="73"/>
        <end position="188"/>
    </location>
</feature>
<evidence type="ECO:0000256" key="2">
    <source>
        <dbReference type="ARBA" id="ARBA00023136"/>
    </source>
</evidence>
<dbReference type="Gene3D" id="3.30.1330.60">
    <property type="entry name" value="OmpA-like domain"/>
    <property type="match status" value="1"/>
</dbReference>
<dbReference type="InterPro" id="IPR050330">
    <property type="entry name" value="Bact_OuterMem_StrucFunc"/>
</dbReference>
<gene>
    <name evidence="8" type="ORF">SAMN05192580_0929</name>
</gene>
<keyword evidence="2 4" id="KW-0472">Membrane</keyword>
<dbReference type="PROSITE" id="PS51123">
    <property type="entry name" value="OMPA_2"/>
    <property type="match status" value="1"/>
</dbReference>
<evidence type="ECO:0000256" key="4">
    <source>
        <dbReference type="PROSITE-ProRule" id="PRU00473"/>
    </source>
</evidence>
<sequence length="188" mass="18880">MRVAILLGAAAMLAAPGAAAPPPAQEAMVCGLLGGCGSAATPPRGTPRRVGAARGFSFTRPGGGQAGGTKAIAPAQAGLLDLRIGFVSGSADVLPASRTRLRSFAAALRDPRLAKRRVRITGHTDAVGDPAANLALSRRRADAVAALVAAEGIMRSRLDVVGVGDTQPLPGHAASDPANRRVTAELVD</sequence>
<protein>
    <submittedName>
        <fullName evidence="8">Outer membrane protein OmpA</fullName>
    </submittedName>
</protein>
<comment type="subcellular location">
    <subcellularLocation>
        <location evidence="1">Cell outer membrane</location>
    </subcellularLocation>
</comment>
<evidence type="ECO:0000313" key="8">
    <source>
        <dbReference type="EMBL" id="SFR82854.1"/>
    </source>
</evidence>
<feature type="signal peptide" evidence="6">
    <location>
        <begin position="1"/>
        <end position="20"/>
    </location>
</feature>
<dbReference type="OrthoDB" id="9814546at2"/>
<dbReference type="InterPro" id="IPR036737">
    <property type="entry name" value="OmpA-like_sf"/>
</dbReference>
<organism evidence="8 9">
    <name type="scientific">Sphingomonas jatrophae</name>
    <dbReference type="NCBI Taxonomy" id="1166337"/>
    <lineage>
        <taxon>Bacteria</taxon>
        <taxon>Pseudomonadati</taxon>
        <taxon>Pseudomonadota</taxon>
        <taxon>Alphaproteobacteria</taxon>
        <taxon>Sphingomonadales</taxon>
        <taxon>Sphingomonadaceae</taxon>
        <taxon>Sphingomonas</taxon>
    </lineage>
</organism>
<evidence type="ECO:0000256" key="6">
    <source>
        <dbReference type="SAM" id="SignalP"/>
    </source>
</evidence>
<reference evidence="8 9" key="1">
    <citation type="submission" date="2016-10" db="EMBL/GenBank/DDBJ databases">
        <authorList>
            <person name="de Groot N.N."/>
        </authorList>
    </citation>
    <scope>NUCLEOTIDE SEQUENCE [LARGE SCALE GENOMIC DNA]</scope>
    <source>
        <strain evidence="8 9">S5-249</strain>
    </source>
</reference>
<dbReference type="RefSeq" id="WP_093311405.1">
    <property type="nucleotide sequence ID" value="NZ_FOZG01000001.1"/>
</dbReference>
<feature type="compositionally biased region" description="Basic and acidic residues" evidence="5">
    <location>
        <begin position="178"/>
        <end position="188"/>
    </location>
</feature>
<dbReference type="InterPro" id="IPR006665">
    <property type="entry name" value="OmpA-like"/>
</dbReference>
<keyword evidence="3" id="KW-0998">Cell outer membrane</keyword>
<dbReference type="Pfam" id="PF00691">
    <property type="entry name" value="OmpA"/>
    <property type="match status" value="1"/>
</dbReference>
<dbReference type="GO" id="GO:0009279">
    <property type="term" value="C:cell outer membrane"/>
    <property type="evidence" value="ECO:0007669"/>
    <property type="project" value="UniProtKB-SubCell"/>
</dbReference>
<evidence type="ECO:0000256" key="5">
    <source>
        <dbReference type="SAM" id="MobiDB-lite"/>
    </source>
</evidence>
<dbReference type="PANTHER" id="PTHR30329">
    <property type="entry name" value="STATOR ELEMENT OF FLAGELLAR MOTOR COMPLEX"/>
    <property type="match status" value="1"/>
</dbReference>
<evidence type="ECO:0000313" key="9">
    <source>
        <dbReference type="Proteomes" id="UP000198824"/>
    </source>
</evidence>
<keyword evidence="6" id="KW-0732">Signal</keyword>
<dbReference type="InterPro" id="IPR006664">
    <property type="entry name" value="OMP_bac"/>
</dbReference>
<dbReference type="EMBL" id="FOZG01000001">
    <property type="protein sequence ID" value="SFR82854.1"/>
    <property type="molecule type" value="Genomic_DNA"/>
</dbReference>
<dbReference type="CDD" id="cd07185">
    <property type="entry name" value="OmpA_C-like"/>
    <property type="match status" value="1"/>
</dbReference>
<dbReference type="AlphaFoldDB" id="A0A1I6JV31"/>
<dbReference type="Proteomes" id="UP000198824">
    <property type="component" value="Unassembled WGS sequence"/>
</dbReference>
<dbReference type="PRINTS" id="PR01021">
    <property type="entry name" value="OMPADOMAIN"/>
</dbReference>
<evidence type="ECO:0000259" key="7">
    <source>
        <dbReference type="PROSITE" id="PS51123"/>
    </source>
</evidence>
<dbReference type="PANTHER" id="PTHR30329:SF21">
    <property type="entry name" value="LIPOPROTEIN YIAD-RELATED"/>
    <property type="match status" value="1"/>
</dbReference>
<dbReference type="STRING" id="1166337.SAMN05192580_0929"/>
<keyword evidence="9" id="KW-1185">Reference proteome</keyword>
<proteinExistence type="predicted"/>
<feature type="chain" id="PRO_5011601787" evidence="6">
    <location>
        <begin position="21"/>
        <end position="188"/>
    </location>
</feature>
<dbReference type="SUPFAM" id="SSF103088">
    <property type="entry name" value="OmpA-like"/>
    <property type="match status" value="1"/>
</dbReference>
<name>A0A1I6JV31_9SPHN</name>
<evidence type="ECO:0000256" key="1">
    <source>
        <dbReference type="ARBA" id="ARBA00004442"/>
    </source>
</evidence>
<accession>A0A1I6JV31</accession>
<evidence type="ECO:0000256" key="3">
    <source>
        <dbReference type="ARBA" id="ARBA00023237"/>
    </source>
</evidence>